<dbReference type="InParanoid" id="A0A1Z5K874"/>
<name>A0A1Z5K874_FISSO</name>
<feature type="compositionally biased region" description="Low complexity" evidence="1">
    <location>
        <begin position="528"/>
        <end position="543"/>
    </location>
</feature>
<comment type="caution">
    <text evidence="2">The sequence shown here is derived from an EMBL/GenBank/DDBJ whole genome shotgun (WGS) entry which is preliminary data.</text>
</comment>
<evidence type="ECO:0000313" key="3">
    <source>
        <dbReference type="Proteomes" id="UP000198406"/>
    </source>
</evidence>
<evidence type="ECO:0000313" key="2">
    <source>
        <dbReference type="EMBL" id="GAX22463.1"/>
    </source>
</evidence>
<evidence type="ECO:0000256" key="1">
    <source>
        <dbReference type="SAM" id="MobiDB-lite"/>
    </source>
</evidence>
<accession>A0A1Z5K874</accession>
<feature type="region of interest" description="Disordered" evidence="1">
    <location>
        <begin position="182"/>
        <end position="225"/>
    </location>
</feature>
<protein>
    <submittedName>
        <fullName evidence="2">Uncharacterized protein</fullName>
    </submittedName>
</protein>
<dbReference type="Proteomes" id="UP000198406">
    <property type="component" value="Unassembled WGS sequence"/>
</dbReference>
<feature type="region of interest" description="Disordered" evidence="1">
    <location>
        <begin position="422"/>
        <end position="465"/>
    </location>
</feature>
<gene>
    <name evidence="2" type="ORF">FisN_14Hh078</name>
</gene>
<feature type="region of interest" description="Disordered" evidence="1">
    <location>
        <begin position="238"/>
        <end position="291"/>
    </location>
</feature>
<dbReference type="OrthoDB" id="72550at2759"/>
<dbReference type="EMBL" id="BDSP01000184">
    <property type="protein sequence ID" value="GAX22463.1"/>
    <property type="molecule type" value="Genomic_DNA"/>
</dbReference>
<sequence length="543" mass="57831">MSLPVYQIDFTAAAAGKRVAATKRRVRWRFGFPNKQALAQGLSGTDCRGEEHEIVVVWSVTSGKRQIMYDGKEIHYSATRTSVIDHTWSGKGNHVMKVVCHAAPPMSANPGFRQYDMFIDGQSFFSMPKVYELGIKGGTAATSSTAVRGYSLPPAIHAPQTPDEEEAELQRAITASLQETKQHLNRAAPASPPEVDLLGGSGGNDFFAAPPAASQPPALPHSDASVMSYTSAPTLYAPAPYPGAPPQQPPAYPGAPPPPQPYNQPYTSAPVPGLLALPSTQPGSSYPPPPSPAVSAYTAPTYFAPAPAPVYASNDFAPVLNGGADDPFAPKPPSRNDLASEILKGYNGMPPASPAGMYPPASPYSNGGPPPEPAAVETPTLSMNGLITAEDDDANLSELEKAMRNLVNVDRIDEPAEQKMKLTMKRQEEEKSKKKSNKSEPLPPAAHRLVGSHATLGQISTVKPKKEIKEGIMSTPPWDPAAAQAGMLVLHGQSNQGGPPPLAPRGFGVVHGQQPYTYGQMAPPPPQQQQQQYYGGYQQPQYR</sequence>
<organism evidence="2 3">
    <name type="scientific">Fistulifera solaris</name>
    <name type="common">Oleaginous diatom</name>
    <dbReference type="NCBI Taxonomy" id="1519565"/>
    <lineage>
        <taxon>Eukaryota</taxon>
        <taxon>Sar</taxon>
        <taxon>Stramenopiles</taxon>
        <taxon>Ochrophyta</taxon>
        <taxon>Bacillariophyta</taxon>
        <taxon>Bacillariophyceae</taxon>
        <taxon>Bacillariophycidae</taxon>
        <taxon>Naviculales</taxon>
        <taxon>Naviculaceae</taxon>
        <taxon>Fistulifera</taxon>
    </lineage>
</organism>
<feature type="compositionally biased region" description="Pro residues" evidence="1">
    <location>
        <begin position="239"/>
        <end position="262"/>
    </location>
</feature>
<dbReference type="AlphaFoldDB" id="A0A1Z5K874"/>
<dbReference type="InterPro" id="IPR003903">
    <property type="entry name" value="UIM_dom"/>
</dbReference>
<feature type="region of interest" description="Disordered" evidence="1">
    <location>
        <begin position="491"/>
        <end position="543"/>
    </location>
</feature>
<reference evidence="2 3" key="1">
    <citation type="journal article" date="2015" name="Plant Cell">
        <title>Oil accumulation by the oleaginous diatom Fistulifera solaris as revealed by the genome and transcriptome.</title>
        <authorList>
            <person name="Tanaka T."/>
            <person name="Maeda Y."/>
            <person name="Veluchamy A."/>
            <person name="Tanaka M."/>
            <person name="Abida H."/>
            <person name="Marechal E."/>
            <person name="Bowler C."/>
            <person name="Muto M."/>
            <person name="Sunaga Y."/>
            <person name="Tanaka M."/>
            <person name="Yoshino T."/>
            <person name="Taniguchi T."/>
            <person name="Fukuda Y."/>
            <person name="Nemoto M."/>
            <person name="Matsumoto M."/>
            <person name="Wong P.S."/>
            <person name="Aburatani S."/>
            <person name="Fujibuchi W."/>
        </authorList>
    </citation>
    <scope>NUCLEOTIDE SEQUENCE [LARGE SCALE GENOMIC DNA]</scope>
    <source>
        <strain evidence="2 3">JPCC DA0580</strain>
    </source>
</reference>
<keyword evidence="3" id="KW-1185">Reference proteome</keyword>
<feature type="compositionally biased region" description="Basic and acidic residues" evidence="1">
    <location>
        <begin position="422"/>
        <end position="432"/>
    </location>
</feature>
<proteinExistence type="predicted"/>
<dbReference type="PROSITE" id="PS50330">
    <property type="entry name" value="UIM"/>
    <property type="match status" value="1"/>
</dbReference>